<dbReference type="Pfam" id="PF03372">
    <property type="entry name" value="Exo_endo_phos"/>
    <property type="match status" value="1"/>
</dbReference>
<evidence type="ECO:0000256" key="4">
    <source>
        <dbReference type="ARBA" id="ARBA00022801"/>
    </source>
</evidence>
<dbReference type="Proteomes" id="UP000823388">
    <property type="component" value="Chromosome 4K"/>
</dbReference>
<dbReference type="SUPFAM" id="SSF56219">
    <property type="entry name" value="DNase I-like"/>
    <property type="match status" value="1"/>
</dbReference>
<dbReference type="EMBL" id="CM029043">
    <property type="protein sequence ID" value="KAG2609197.1"/>
    <property type="molecule type" value="Genomic_DNA"/>
</dbReference>
<accession>A0A8T0TG38</accession>
<evidence type="ECO:0000256" key="1">
    <source>
        <dbReference type="ARBA" id="ARBA00001946"/>
    </source>
</evidence>
<dbReference type="InterPro" id="IPR036691">
    <property type="entry name" value="Endo/exonu/phosph_ase_sf"/>
</dbReference>
<dbReference type="InterPro" id="IPR004808">
    <property type="entry name" value="AP_endonuc_1"/>
</dbReference>
<evidence type="ECO:0000256" key="3">
    <source>
        <dbReference type="ARBA" id="ARBA00022723"/>
    </source>
</evidence>
<dbReference type="GO" id="GO:0006284">
    <property type="term" value="P:base-excision repair"/>
    <property type="evidence" value="ECO:0007669"/>
    <property type="project" value="TreeGrafter"/>
</dbReference>
<comment type="caution">
    <text evidence="7">The sequence shown here is derived from an EMBL/GenBank/DDBJ whole genome shotgun (WGS) entry which is preliminary data.</text>
</comment>
<evidence type="ECO:0000256" key="2">
    <source>
        <dbReference type="ARBA" id="ARBA00007092"/>
    </source>
</evidence>
<keyword evidence="3" id="KW-0479">Metal-binding</keyword>
<dbReference type="Gene3D" id="3.60.10.10">
    <property type="entry name" value="Endonuclease/exonuclease/phosphatase"/>
    <property type="match status" value="1"/>
</dbReference>
<name>A0A8T0TG38_PANVG</name>
<dbReference type="GO" id="GO:0008081">
    <property type="term" value="F:phosphoric diester hydrolase activity"/>
    <property type="evidence" value="ECO:0007669"/>
    <property type="project" value="TreeGrafter"/>
</dbReference>
<keyword evidence="5" id="KW-0460">Magnesium</keyword>
<feature type="domain" description="Endonuclease/exonuclease/phosphatase" evidence="6">
    <location>
        <begin position="10"/>
        <end position="209"/>
    </location>
</feature>
<organism evidence="7 8">
    <name type="scientific">Panicum virgatum</name>
    <name type="common">Blackwell switchgrass</name>
    <dbReference type="NCBI Taxonomy" id="38727"/>
    <lineage>
        <taxon>Eukaryota</taxon>
        <taxon>Viridiplantae</taxon>
        <taxon>Streptophyta</taxon>
        <taxon>Embryophyta</taxon>
        <taxon>Tracheophyta</taxon>
        <taxon>Spermatophyta</taxon>
        <taxon>Magnoliopsida</taxon>
        <taxon>Liliopsida</taxon>
        <taxon>Poales</taxon>
        <taxon>Poaceae</taxon>
        <taxon>PACMAD clade</taxon>
        <taxon>Panicoideae</taxon>
        <taxon>Panicodae</taxon>
        <taxon>Paniceae</taxon>
        <taxon>Panicinae</taxon>
        <taxon>Panicum</taxon>
        <taxon>Panicum sect. Hiantes</taxon>
    </lineage>
</organism>
<dbReference type="AlphaFoldDB" id="A0A8T0TG38"/>
<dbReference type="PANTHER" id="PTHR22748:SF19">
    <property type="entry name" value="ENDONUCLEASE_EXONUCLEASE_PHOSPHATASE DOMAIN-CONTAINING PROTEIN"/>
    <property type="match status" value="1"/>
</dbReference>
<dbReference type="InterPro" id="IPR005135">
    <property type="entry name" value="Endo/exonuclease/phosphatase"/>
</dbReference>
<evidence type="ECO:0000256" key="5">
    <source>
        <dbReference type="ARBA" id="ARBA00022842"/>
    </source>
</evidence>
<evidence type="ECO:0000259" key="6">
    <source>
        <dbReference type="Pfam" id="PF03372"/>
    </source>
</evidence>
<dbReference type="GO" id="GO:0046872">
    <property type="term" value="F:metal ion binding"/>
    <property type="evidence" value="ECO:0007669"/>
    <property type="project" value="UniProtKB-KW"/>
</dbReference>
<proteinExistence type="inferred from homology"/>
<sequence>MSEQKCLVLNWNVRGLNNKARRKVVKDLAQDTKCTIATLQETKLEEVTAQDIGETLGIKFSKNFAYLPAQGTRGGALVAVDEDYYRISHSEFSEYTITVRVESTQCVSAWWITVVYGPQGDREKVQFLSELRTIKSLVGDKWLLLGDFNLILQASDKSNDNLNRRLMGEFRSTINFLELKELNLRGRKYTWSNDTTQTRIDRAFCSTEWDLMLPASLL</sequence>
<gene>
    <name evidence="7" type="ORF">PVAP13_4KG018658</name>
</gene>
<comment type="similarity">
    <text evidence="2">Belongs to the DNA repair enzymes AP/ExoA family.</text>
</comment>
<evidence type="ECO:0000313" key="7">
    <source>
        <dbReference type="EMBL" id="KAG2609197.1"/>
    </source>
</evidence>
<evidence type="ECO:0000313" key="8">
    <source>
        <dbReference type="Proteomes" id="UP000823388"/>
    </source>
</evidence>
<reference evidence="7" key="1">
    <citation type="submission" date="2020-05" db="EMBL/GenBank/DDBJ databases">
        <title>WGS assembly of Panicum virgatum.</title>
        <authorList>
            <person name="Lovell J.T."/>
            <person name="Jenkins J."/>
            <person name="Shu S."/>
            <person name="Juenger T.E."/>
            <person name="Schmutz J."/>
        </authorList>
    </citation>
    <scope>NUCLEOTIDE SEQUENCE</scope>
    <source>
        <strain evidence="7">AP13</strain>
    </source>
</reference>
<dbReference type="GO" id="GO:0008311">
    <property type="term" value="F:double-stranded DNA 3'-5' DNA exonuclease activity"/>
    <property type="evidence" value="ECO:0007669"/>
    <property type="project" value="TreeGrafter"/>
</dbReference>
<dbReference type="PANTHER" id="PTHR22748">
    <property type="entry name" value="AP ENDONUCLEASE"/>
    <property type="match status" value="1"/>
</dbReference>
<comment type="cofactor">
    <cofactor evidence="1">
        <name>Mg(2+)</name>
        <dbReference type="ChEBI" id="CHEBI:18420"/>
    </cofactor>
</comment>
<dbReference type="GO" id="GO:0003906">
    <property type="term" value="F:DNA-(apurinic or apyrimidinic site) endonuclease activity"/>
    <property type="evidence" value="ECO:0007669"/>
    <property type="project" value="TreeGrafter"/>
</dbReference>
<protein>
    <recommendedName>
        <fullName evidence="6">Endonuclease/exonuclease/phosphatase domain-containing protein</fullName>
    </recommendedName>
</protein>
<keyword evidence="8" id="KW-1185">Reference proteome</keyword>
<keyword evidence="4" id="KW-0378">Hydrolase</keyword>
<dbReference type="GO" id="GO:0005634">
    <property type="term" value="C:nucleus"/>
    <property type="evidence" value="ECO:0007669"/>
    <property type="project" value="TreeGrafter"/>
</dbReference>